<reference evidence="1 2" key="1">
    <citation type="submission" date="2018-10" db="EMBL/GenBank/DDBJ databases">
        <title>Dokdonia luteus sp. nov., isolated from sea water.</title>
        <authorList>
            <person name="Zhou L.Y."/>
            <person name="Du Z.J."/>
        </authorList>
    </citation>
    <scope>NUCLEOTIDE SEQUENCE [LARGE SCALE GENOMIC DNA]</scope>
    <source>
        <strain evidence="1 2">SH27</strain>
    </source>
</reference>
<organism evidence="1 2">
    <name type="scientific">Dokdonia sinensis</name>
    <dbReference type="NCBI Taxonomy" id="2479847"/>
    <lineage>
        <taxon>Bacteria</taxon>
        <taxon>Pseudomonadati</taxon>
        <taxon>Bacteroidota</taxon>
        <taxon>Flavobacteriia</taxon>
        <taxon>Flavobacteriales</taxon>
        <taxon>Flavobacteriaceae</taxon>
        <taxon>Dokdonia</taxon>
    </lineage>
</organism>
<proteinExistence type="predicted"/>
<sequence length="243" mass="28277">MTYPDNFKDLVKLETYIGTGNPNSQILIVGKEVATDIEDGKHKELEVKNLESFNKNNIDWLQNINNNVSQIDIPVWRMENDDNNPLYAFKGASITKEGHTWRKYQKLNDYIFDKISNEVINFQENIFITEMSTLPAKTTGKAQKRAEFKQKLQERKETFFKSSFIQDFSIVVLACSNYISGSEITDIFNVDFIEEKGRGTQKYWIHWNKDKTKIVLHTRQLSANVSNDLLKGIAREVQHFLKN</sequence>
<dbReference type="OrthoDB" id="1075713at2"/>
<evidence type="ECO:0000313" key="2">
    <source>
        <dbReference type="Proteomes" id="UP000281985"/>
    </source>
</evidence>
<dbReference type="EMBL" id="REFV01000018">
    <property type="protein sequence ID" value="RMB56345.1"/>
    <property type="molecule type" value="Genomic_DNA"/>
</dbReference>
<name>A0A3M0FV22_9FLAO</name>
<dbReference type="RefSeq" id="WP_121918485.1">
    <property type="nucleotide sequence ID" value="NZ_REFV01000018.1"/>
</dbReference>
<gene>
    <name evidence="1" type="ORF">EAX61_14765</name>
</gene>
<dbReference type="Proteomes" id="UP000281985">
    <property type="component" value="Unassembled WGS sequence"/>
</dbReference>
<evidence type="ECO:0000313" key="1">
    <source>
        <dbReference type="EMBL" id="RMB56345.1"/>
    </source>
</evidence>
<accession>A0A3M0FV22</accession>
<protein>
    <submittedName>
        <fullName evidence="1">Uncharacterized protein</fullName>
    </submittedName>
</protein>
<keyword evidence="2" id="KW-1185">Reference proteome</keyword>
<dbReference type="AlphaFoldDB" id="A0A3M0FV22"/>
<comment type="caution">
    <text evidence="1">The sequence shown here is derived from an EMBL/GenBank/DDBJ whole genome shotgun (WGS) entry which is preliminary data.</text>
</comment>